<dbReference type="EMBL" id="PFGC01000037">
    <property type="protein sequence ID" value="PIW36892.1"/>
    <property type="molecule type" value="Genomic_DNA"/>
</dbReference>
<dbReference type="NCBIfam" id="NF003037">
    <property type="entry name" value="PRK03932.1"/>
    <property type="match status" value="1"/>
</dbReference>
<evidence type="ECO:0000256" key="1">
    <source>
        <dbReference type="ARBA" id="ARBA00008226"/>
    </source>
</evidence>
<comment type="subcellular location">
    <subcellularLocation>
        <location evidence="7">Cytoplasm</location>
    </subcellularLocation>
</comment>
<comment type="catalytic activity">
    <reaction evidence="7">
        <text>tRNA(Asn) + L-asparagine + ATP = L-asparaginyl-tRNA(Asn) + AMP + diphosphate + H(+)</text>
        <dbReference type="Rhea" id="RHEA:11180"/>
        <dbReference type="Rhea" id="RHEA-COMP:9659"/>
        <dbReference type="Rhea" id="RHEA-COMP:9674"/>
        <dbReference type="ChEBI" id="CHEBI:15378"/>
        <dbReference type="ChEBI" id="CHEBI:30616"/>
        <dbReference type="ChEBI" id="CHEBI:33019"/>
        <dbReference type="ChEBI" id="CHEBI:58048"/>
        <dbReference type="ChEBI" id="CHEBI:78442"/>
        <dbReference type="ChEBI" id="CHEBI:78515"/>
        <dbReference type="ChEBI" id="CHEBI:456215"/>
        <dbReference type="EC" id="6.1.1.22"/>
    </reaction>
</comment>
<reference evidence="9 10" key="1">
    <citation type="submission" date="2017-09" db="EMBL/GenBank/DDBJ databases">
        <title>Depth-based differentiation of microbial function through sediment-hosted aquifers and enrichment of novel symbionts in the deep terrestrial subsurface.</title>
        <authorList>
            <person name="Probst A.J."/>
            <person name="Ladd B."/>
            <person name="Jarett J.K."/>
            <person name="Geller-Mcgrath D.E."/>
            <person name="Sieber C.M."/>
            <person name="Emerson J.B."/>
            <person name="Anantharaman K."/>
            <person name="Thomas B.C."/>
            <person name="Malmstrom R."/>
            <person name="Stieglmeier M."/>
            <person name="Klingl A."/>
            <person name="Woyke T."/>
            <person name="Ryan C.M."/>
            <person name="Banfield J.F."/>
        </authorList>
    </citation>
    <scope>NUCLEOTIDE SEQUENCE [LARGE SCALE GENOMIC DNA]</scope>
    <source>
        <strain evidence="9">CG15_BIG_FIL_POST_REV_8_21_14_020_45_12</strain>
    </source>
</reference>
<dbReference type="Pfam" id="PF01336">
    <property type="entry name" value="tRNA_anti-codon"/>
    <property type="match status" value="1"/>
</dbReference>
<dbReference type="HAMAP" id="MF_00534">
    <property type="entry name" value="Asn_tRNA_synth"/>
    <property type="match status" value="1"/>
</dbReference>
<dbReference type="CDD" id="cd04323">
    <property type="entry name" value="AsnRS_cyto_like_N"/>
    <property type="match status" value="1"/>
</dbReference>
<dbReference type="GO" id="GO:0004816">
    <property type="term" value="F:asparagine-tRNA ligase activity"/>
    <property type="evidence" value="ECO:0007669"/>
    <property type="project" value="UniProtKB-UniRule"/>
</dbReference>
<keyword evidence="6 7" id="KW-0030">Aminoacyl-tRNA synthetase</keyword>
<comment type="subunit">
    <text evidence="7">Homodimer.</text>
</comment>
<organism evidence="9 10">
    <name type="scientific">Candidatus Kerfeldbacteria bacterium CG15_BIG_FIL_POST_REV_8_21_14_020_45_12</name>
    <dbReference type="NCBI Taxonomy" id="2014247"/>
    <lineage>
        <taxon>Bacteria</taxon>
        <taxon>Candidatus Kerfeldiibacteriota</taxon>
    </lineage>
</organism>
<evidence type="ECO:0000313" key="9">
    <source>
        <dbReference type="EMBL" id="PIW36892.1"/>
    </source>
</evidence>
<dbReference type="GO" id="GO:0006421">
    <property type="term" value="P:asparaginyl-tRNA aminoacylation"/>
    <property type="evidence" value="ECO:0007669"/>
    <property type="project" value="UniProtKB-UniRule"/>
</dbReference>
<dbReference type="PRINTS" id="PR01042">
    <property type="entry name" value="TRNASYNTHASP"/>
</dbReference>
<dbReference type="Pfam" id="PF00152">
    <property type="entry name" value="tRNA-synt_2"/>
    <property type="match status" value="1"/>
</dbReference>
<evidence type="ECO:0000256" key="7">
    <source>
        <dbReference type="HAMAP-Rule" id="MF_00534"/>
    </source>
</evidence>
<dbReference type="CDD" id="cd00776">
    <property type="entry name" value="AsxRS_core"/>
    <property type="match status" value="1"/>
</dbReference>
<comment type="caution">
    <text evidence="9">The sequence shown here is derived from an EMBL/GenBank/DDBJ whole genome shotgun (WGS) entry which is preliminary data.</text>
</comment>
<dbReference type="PANTHER" id="PTHR22594:SF34">
    <property type="entry name" value="ASPARAGINE--TRNA LIGASE, MITOCHONDRIAL-RELATED"/>
    <property type="match status" value="1"/>
</dbReference>
<proteinExistence type="inferred from homology"/>
<evidence type="ECO:0000256" key="2">
    <source>
        <dbReference type="ARBA" id="ARBA00022598"/>
    </source>
</evidence>
<dbReference type="InterPro" id="IPR004364">
    <property type="entry name" value="Aa-tRNA-synt_II"/>
</dbReference>
<feature type="domain" description="Aminoacyl-transfer RNA synthetases class-II family profile" evidence="8">
    <location>
        <begin position="130"/>
        <end position="447"/>
    </location>
</feature>
<evidence type="ECO:0000259" key="8">
    <source>
        <dbReference type="PROSITE" id="PS50862"/>
    </source>
</evidence>
<sequence>MHVFIKDFGAHVDEEVVVRGWVYNMRSSGKIAFLQLRDGSGFTQAIVSQHDAPEPVWEAVGTLTIETSVEISGVVSKHPKKEEYELQVRDVKVLHLAEEYPIGKKEHGPDFLLNNRHLWLRAPRQWAIQRIRHTIFYAIHEHLASEGFTRFDTPILTPTSCEDTTELFEMDYFPKENSGTSELSEDGTEMSVHDKAYLTQSGQLYSEAAIFSLGRVFDFGPVFRAEKSKTRRHLTEFWMMDAEIAFADWKENMDVQERMVQAIIKTVLERNQQELQILERDTSKLEACLVPFARMTHAEAVAKLQSMGSDIQPDQDMGADDETMLMQEFTTPLFIEKYPAKVKAFYMKPDPEDSSRVLCSDLLAPEGYGEVIGGSERIADYDLLVAKMAEFNLDRKPFEWYLDLRRYGSVPHAGFGIGLERTVAWICGLKHVRETIPFPRMINRLTP</sequence>
<dbReference type="GO" id="GO:0003676">
    <property type="term" value="F:nucleic acid binding"/>
    <property type="evidence" value="ECO:0007669"/>
    <property type="project" value="InterPro"/>
</dbReference>
<name>A0A2M7H3T6_9BACT</name>
<dbReference type="Proteomes" id="UP000230292">
    <property type="component" value="Unassembled WGS sequence"/>
</dbReference>
<dbReference type="EC" id="6.1.1.22" evidence="7"/>
<keyword evidence="7" id="KW-0963">Cytoplasm</keyword>
<dbReference type="GO" id="GO:0005737">
    <property type="term" value="C:cytoplasm"/>
    <property type="evidence" value="ECO:0007669"/>
    <property type="project" value="UniProtKB-SubCell"/>
</dbReference>
<keyword evidence="3 7" id="KW-0547">Nucleotide-binding</keyword>
<evidence type="ECO:0000256" key="5">
    <source>
        <dbReference type="ARBA" id="ARBA00022917"/>
    </source>
</evidence>
<dbReference type="SUPFAM" id="SSF55681">
    <property type="entry name" value="Class II aaRS and biotin synthetases"/>
    <property type="match status" value="1"/>
</dbReference>
<dbReference type="SUPFAM" id="SSF50249">
    <property type="entry name" value="Nucleic acid-binding proteins"/>
    <property type="match status" value="1"/>
</dbReference>
<dbReference type="GO" id="GO:0005524">
    <property type="term" value="F:ATP binding"/>
    <property type="evidence" value="ECO:0007669"/>
    <property type="project" value="UniProtKB-UniRule"/>
</dbReference>
<dbReference type="InterPro" id="IPR006195">
    <property type="entry name" value="aa-tRNA-synth_II"/>
</dbReference>
<dbReference type="Gene3D" id="3.30.930.10">
    <property type="entry name" value="Bira Bifunctional Protein, Domain 2"/>
    <property type="match status" value="1"/>
</dbReference>
<dbReference type="InterPro" id="IPR004522">
    <property type="entry name" value="Asn-tRNA-ligase"/>
</dbReference>
<evidence type="ECO:0000256" key="3">
    <source>
        <dbReference type="ARBA" id="ARBA00022741"/>
    </source>
</evidence>
<dbReference type="PANTHER" id="PTHR22594">
    <property type="entry name" value="ASPARTYL/LYSYL-TRNA SYNTHETASE"/>
    <property type="match status" value="1"/>
</dbReference>
<dbReference type="Gene3D" id="2.40.50.140">
    <property type="entry name" value="Nucleic acid-binding proteins"/>
    <property type="match status" value="1"/>
</dbReference>
<dbReference type="PROSITE" id="PS50862">
    <property type="entry name" value="AA_TRNA_LIGASE_II"/>
    <property type="match status" value="1"/>
</dbReference>
<dbReference type="NCBIfam" id="TIGR00457">
    <property type="entry name" value="asnS"/>
    <property type="match status" value="1"/>
</dbReference>
<evidence type="ECO:0000256" key="4">
    <source>
        <dbReference type="ARBA" id="ARBA00022840"/>
    </source>
</evidence>
<comment type="similarity">
    <text evidence="1 7">Belongs to the class-II aminoacyl-tRNA synthetase family.</text>
</comment>
<dbReference type="InterPro" id="IPR045864">
    <property type="entry name" value="aa-tRNA-synth_II/BPL/LPL"/>
</dbReference>
<keyword evidence="2 7" id="KW-0436">Ligase</keyword>
<keyword evidence="4 7" id="KW-0067">ATP-binding</keyword>
<accession>A0A2M7H3T6</accession>
<protein>
    <recommendedName>
        <fullName evidence="7">Asparagine--tRNA ligase</fullName>
        <ecNumber evidence="7">6.1.1.22</ecNumber>
    </recommendedName>
    <alternativeName>
        <fullName evidence="7">Asparaginyl-tRNA synthetase</fullName>
        <shortName evidence="7">AsnRS</shortName>
    </alternativeName>
</protein>
<dbReference type="InterPro" id="IPR004365">
    <property type="entry name" value="NA-bd_OB_tRNA"/>
</dbReference>
<dbReference type="AlphaFoldDB" id="A0A2M7H3T6"/>
<evidence type="ECO:0000256" key="6">
    <source>
        <dbReference type="ARBA" id="ARBA00023146"/>
    </source>
</evidence>
<dbReference type="InterPro" id="IPR002312">
    <property type="entry name" value="Asp/Asn-tRNA-synth_IIb"/>
</dbReference>
<keyword evidence="5 7" id="KW-0648">Protein biosynthesis</keyword>
<gene>
    <name evidence="7" type="primary">asnS</name>
    <name evidence="9" type="ORF">COW24_02955</name>
</gene>
<evidence type="ECO:0000313" key="10">
    <source>
        <dbReference type="Proteomes" id="UP000230292"/>
    </source>
</evidence>
<dbReference type="InterPro" id="IPR012340">
    <property type="entry name" value="NA-bd_OB-fold"/>
</dbReference>